<feature type="compositionally biased region" description="Basic and acidic residues" evidence="6">
    <location>
        <begin position="649"/>
        <end position="663"/>
    </location>
</feature>
<dbReference type="GO" id="GO:0005085">
    <property type="term" value="F:guanyl-nucleotide exchange factor activity"/>
    <property type="evidence" value="ECO:0007669"/>
    <property type="project" value="InterPro"/>
</dbReference>
<dbReference type="InterPro" id="IPR047277">
    <property type="entry name" value="PLAT_RAB6IP1"/>
</dbReference>
<dbReference type="Gene3D" id="3.40.50.11500">
    <property type="match status" value="1"/>
</dbReference>
<keyword evidence="4" id="KW-0472">Membrane</keyword>
<comment type="subcellular location">
    <subcellularLocation>
        <location evidence="1">Membrane</location>
    </subcellularLocation>
</comment>
<evidence type="ECO:0000259" key="8">
    <source>
        <dbReference type="PROSITE" id="PS50211"/>
    </source>
</evidence>
<dbReference type="PANTHER" id="PTHR46070">
    <property type="entry name" value="PINSTRIPE, ISOFORM A"/>
    <property type="match status" value="1"/>
</dbReference>
<dbReference type="Pfam" id="PF02141">
    <property type="entry name" value="DENN"/>
    <property type="match status" value="1"/>
</dbReference>
<feature type="domain" description="RUN" evidence="9">
    <location>
        <begin position="736"/>
        <end position="952"/>
    </location>
</feature>
<evidence type="ECO:0000256" key="4">
    <source>
        <dbReference type="ARBA" id="ARBA00023136"/>
    </source>
</evidence>
<evidence type="ECO:0000256" key="2">
    <source>
        <dbReference type="ARBA" id="ARBA00006664"/>
    </source>
</evidence>
<dbReference type="InterPro" id="IPR004012">
    <property type="entry name" value="Run_dom"/>
</dbReference>
<dbReference type="OrthoDB" id="6366354at2759"/>
<feature type="compositionally biased region" description="Basic and acidic residues" evidence="6">
    <location>
        <begin position="837"/>
        <end position="849"/>
    </location>
</feature>
<dbReference type="Pfam" id="PF02759">
    <property type="entry name" value="RUN"/>
    <property type="match status" value="2"/>
</dbReference>
<evidence type="ECO:0008006" key="12">
    <source>
        <dbReference type="Google" id="ProtNLM"/>
    </source>
</evidence>
<evidence type="ECO:0000259" key="7">
    <source>
        <dbReference type="PROSITE" id="PS50095"/>
    </source>
</evidence>
<dbReference type="PROSITE" id="PS50095">
    <property type="entry name" value="PLAT"/>
    <property type="match status" value="1"/>
</dbReference>
<protein>
    <recommendedName>
        <fullName evidence="12">DENN domain-containing protein 5B</fullName>
    </recommendedName>
</protein>
<evidence type="ECO:0000313" key="11">
    <source>
        <dbReference type="Proteomes" id="UP000677054"/>
    </source>
</evidence>
<name>A0A7R9A048_9CRUS</name>
<dbReference type="CDD" id="cd01757">
    <property type="entry name" value="PLAT_RAB6IP1"/>
    <property type="match status" value="1"/>
</dbReference>
<sequence length="1305" mass="148693">MADRYSKFVDYFVICGLNPSCNLEPDELAGDNFDRSPMERSFKSRVLAHFPDSVPWNPFDRDAISMMCLPHGMRFITQKQKADPYFHAFLITREDGSRYYGFSFTFFEEVIEADICNDLYALQGIYLAEMSQGRSGMKAAALDGAHNSRSLPRHFRLSVHQDELSGSGKYYYDREKDTLFAPKSIALICQTPFARAAREFLVALQKSVMKDLNDHLCIEKLIFPILHEVSIPHPGQSLTWKLPESLPALRLHYPDPACELPLLDFPIREVIELLGTENFLQLFTCLLLENQVLLYSKELYRLMLVAECATAVLFPFMWQHVYVPIVPASLLHFLDAPVPFLMGLHGTHKSQQQAFGECNLCVVYVDKGRVDLPEEIPSFPHQKQLIHEINSILSQYGIQGSLDKNLNERSPAHGRHRRRKPSWNRDAVLQNSDTLQRVQALAAKSGVKTGLEHLCLSDWDPDGSYVKDLKINSAIREVFFNQFIHMFSPYEHFVIQPNQDLDSWLSNRESVQNFDKATFLSDQPLQHFPFMSRFLETQMFTSLIDSKILKSYDQQDDLNVALFDARIRALRDTQEDGLTHRTSYENCTTVEETEELLMRRIQSSEEILCLAAPPLEECKSFQGPCTFFPLPDPEVLSRGAFSITIRKEKGVKRKEEGSGEGVKRREKRRAPPPDSSRPRSMSIKDMSPAVLAQNNWKFVEQLLKECKSRTKRLLVEKLGMEAVELGHGADQSLIGMEENTLIAGLCDLVERIWSHGRQNKQGKSALWSHLLSFQELADPIQGVDPTYLTPALAWVLLRRRLDQLTAEAGDYSGETGTWGRGNTGRSPSAPPTPRSTSRAEGRISFDRRSRGQSPEPSVLRKLPISVTFDMRNVQSMEEIKTPIGYARAWIRLALEKKLLSRHFRELLSNQDLLRGSYKRYAFLRCDDEREQFLYHLLTLNAVDFFCFTNTFHNTVIPYQVIIIPTRKMSASTTTANVWVRIAGTLGETKPIQVPRGSNQMFFQHKNLGILSTLSIGHDDSGMSPNWMVEHVIVRNEVTGHTYKFPCGRWLGRNVDDGSIERLLVGELMPLAANDANIVESCRGPPSRPRSPSVSRRSTVGQLQNMLSDAVNSLVKHFHKAEKERGNLTILLCGDGGLVPSLEQVLGFGFKSSRFFSRNLYLWDYLVRVQAFYITNVKQNKAEGKRPTNPEHYRIIKSFCLLVDRIGKASSTLGKDDRFQLFIVLSVRDHLLSCFLDPLAEAPPTSQMFEEYCFLRDPELREFLQKLLNTLHEFNMVVEGSLTKGIASPSYNCTVMRPPPSPRRKP</sequence>
<feature type="region of interest" description="Disordered" evidence="6">
    <location>
        <begin position="649"/>
        <end position="685"/>
    </location>
</feature>
<dbReference type="EMBL" id="CAJPEV010000316">
    <property type="protein sequence ID" value="CAG0883870.1"/>
    <property type="molecule type" value="Genomic_DNA"/>
</dbReference>
<dbReference type="PANTHER" id="PTHR46070:SF1">
    <property type="entry name" value="PINSTRIPE, ISOFORM A"/>
    <property type="match status" value="1"/>
</dbReference>
<dbReference type="Gene3D" id="2.60.60.20">
    <property type="entry name" value="PLAT/LH2 domain"/>
    <property type="match status" value="1"/>
</dbReference>
<evidence type="ECO:0000256" key="1">
    <source>
        <dbReference type="ARBA" id="ARBA00004370"/>
    </source>
</evidence>
<dbReference type="Pfam" id="PF03455">
    <property type="entry name" value="dDENN"/>
    <property type="match status" value="1"/>
</dbReference>
<dbReference type="Pfam" id="PF01477">
    <property type="entry name" value="PLAT"/>
    <property type="match status" value="1"/>
</dbReference>
<evidence type="ECO:0000256" key="5">
    <source>
        <dbReference type="PROSITE-ProRule" id="PRU00152"/>
    </source>
</evidence>
<dbReference type="Pfam" id="PF03456">
    <property type="entry name" value="uDENN"/>
    <property type="match status" value="1"/>
</dbReference>
<dbReference type="InterPro" id="IPR043153">
    <property type="entry name" value="DENN_C"/>
</dbReference>
<organism evidence="10">
    <name type="scientific">Darwinula stevensoni</name>
    <dbReference type="NCBI Taxonomy" id="69355"/>
    <lineage>
        <taxon>Eukaryota</taxon>
        <taxon>Metazoa</taxon>
        <taxon>Ecdysozoa</taxon>
        <taxon>Arthropoda</taxon>
        <taxon>Crustacea</taxon>
        <taxon>Oligostraca</taxon>
        <taxon>Ostracoda</taxon>
        <taxon>Podocopa</taxon>
        <taxon>Podocopida</taxon>
        <taxon>Darwinulocopina</taxon>
        <taxon>Darwinuloidea</taxon>
        <taxon>Darwinulidae</taxon>
        <taxon>Darwinula</taxon>
    </lineage>
</organism>
<dbReference type="PROSITE" id="PS50826">
    <property type="entry name" value="RUN"/>
    <property type="match status" value="2"/>
</dbReference>
<feature type="region of interest" description="Disordered" evidence="6">
    <location>
        <begin position="405"/>
        <end position="426"/>
    </location>
</feature>
<dbReference type="Gene3D" id="1.20.58.900">
    <property type="match status" value="3"/>
</dbReference>
<dbReference type="SMART" id="SM00800">
    <property type="entry name" value="uDENN"/>
    <property type="match status" value="1"/>
</dbReference>
<feature type="domain" description="PLAT" evidence="7">
    <location>
        <begin position="956"/>
        <end position="1064"/>
    </location>
</feature>
<dbReference type="InterPro" id="IPR036392">
    <property type="entry name" value="PLAT/LH2_dom_sf"/>
</dbReference>
<dbReference type="SMART" id="SM00799">
    <property type="entry name" value="DENN"/>
    <property type="match status" value="1"/>
</dbReference>
<feature type="compositionally biased region" description="Basic residues" evidence="6">
    <location>
        <begin position="412"/>
        <end position="422"/>
    </location>
</feature>
<keyword evidence="3" id="KW-0677">Repeat</keyword>
<dbReference type="CDD" id="cd17677">
    <property type="entry name" value="RUN1_DENND5"/>
    <property type="match status" value="1"/>
</dbReference>
<comment type="similarity">
    <text evidence="2">Belongs to the RAB6IP1 family.</text>
</comment>
<comment type="caution">
    <text evidence="5">Lacks conserved residue(s) required for the propagation of feature annotation.</text>
</comment>
<accession>A0A7R9A048</accession>
<dbReference type="InterPro" id="IPR005112">
    <property type="entry name" value="dDENN_dom"/>
</dbReference>
<dbReference type="SUPFAM" id="SSF49723">
    <property type="entry name" value="Lipase/lipooxygenase domain (PLAT/LH2 domain)"/>
    <property type="match status" value="1"/>
</dbReference>
<dbReference type="InterPro" id="IPR047278">
    <property type="entry name" value="DEN5A/B"/>
</dbReference>
<evidence type="ECO:0000259" key="9">
    <source>
        <dbReference type="PROSITE" id="PS50826"/>
    </source>
</evidence>
<gene>
    <name evidence="10" type="ORF">DSTB1V02_LOCUS2727</name>
</gene>
<dbReference type="GO" id="GO:0016020">
    <property type="term" value="C:membrane"/>
    <property type="evidence" value="ECO:0007669"/>
    <property type="project" value="UniProtKB-SubCell"/>
</dbReference>
<dbReference type="InterPro" id="IPR001194">
    <property type="entry name" value="cDENN_dom"/>
</dbReference>
<feature type="domain" description="UDENN" evidence="8">
    <location>
        <begin position="26"/>
        <end position="555"/>
    </location>
</feature>
<reference evidence="10" key="1">
    <citation type="submission" date="2020-11" db="EMBL/GenBank/DDBJ databases">
        <authorList>
            <person name="Tran Van P."/>
        </authorList>
    </citation>
    <scope>NUCLEOTIDE SEQUENCE</scope>
</reference>
<dbReference type="CDD" id="cd17678">
    <property type="entry name" value="RUN2_DENND5"/>
    <property type="match status" value="1"/>
</dbReference>
<feature type="region of interest" description="Disordered" evidence="6">
    <location>
        <begin position="811"/>
        <end position="857"/>
    </location>
</feature>
<evidence type="ECO:0000256" key="3">
    <source>
        <dbReference type="ARBA" id="ARBA00022737"/>
    </source>
</evidence>
<evidence type="ECO:0000256" key="6">
    <source>
        <dbReference type="SAM" id="MobiDB-lite"/>
    </source>
</evidence>
<dbReference type="InterPro" id="IPR005113">
    <property type="entry name" value="uDENN_dom"/>
</dbReference>
<evidence type="ECO:0000313" key="10">
    <source>
        <dbReference type="EMBL" id="CAD7242780.1"/>
    </source>
</evidence>
<dbReference type="PROSITE" id="PS50211">
    <property type="entry name" value="DENN"/>
    <property type="match status" value="1"/>
</dbReference>
<dbReference type="InterPro" id="IPR037516">
    <property type="entry name" value="Tripartite_DENN"/>
</dbReference>
<dbReference type="Proteomes" id="UP000677054">
    <property type="component" value="Unassembled WGS sequence"/>
</dbReference>
<keyword evidence="11" id="KW-1185">Reference proteome</keyword>
<dbReference type="InterPro" id="IPR037213">
    <property type="entry name" value="Run_dom_sf"/>
</dbReference>
<dbReference type="SMART" id="SM00593">
    <property type="entry name" value="RUN"/>
    <property type="match status" value="2"/>
</dbReference>
<dbReference type="EMBL" id="LR899833">
    <property type="protein sequence ID" value="CAD7242780.1"/>
    <property type="molecule type" value="Genomic_DNA"/>
</dbReference>
<feature type="domain" description="RUN" evidence="9">
    <location>
        <begin position="1128"/>
        <end position="1282"/>
    </location>
</feature>
<dbReference type="GO" id="GO:0031267">
    <property type="term" value="F:small GTPase binding"/>
    <property type="evidence" value="ECO:0007669"/>
    <property type="project" value="InterPro"/>
</dbReference>
<proteinExistence type="inferred from homology"/>
<dbReference type="SMART" id="SM00801">
    <property type="entry name" value="dDENN"/>
    <property type="match status" value="1"/>
</dbReference>
<dbReference type="SUPFAM" id="SSF140741">
    <property type="entry name" value="RUN domain-like"/>
    <property type="match status" value="2"/>
</dbReference>
<dbReference type="InterPro" id="IPR001024">
    <property type="entry name" value="PLAT/LH2_dom"/>
</dbReference>